<dbReference type="EC" id="7.-.-.-" evidence="10"/>
<reference evidence="11" key="1">
    <citation type="journal article" date="2021" name="PeerJ">
        <title>Extensive microbial diversity within the chicken gut microbiome revealed by metagenomics and culture.</title>
        <authorList>
            <person name="Gilroy R."/>
            <person name="Ravi A."/>
            <person name="Getino M."/>
            <person name="Pursley I."/>
            <person name="Horton D.L."/>
            <person name="Alikhan N.F."/>
            <person name="Baker D."/>
            <person name="Gharbi K."/>
            <person name="Hall N."/>
            <person name="Watson M."/>
            <person name="Adriaenssens E.M."/>
            <person name="Foster-Nyarko E."/>
            <person name="Jarju S."/>
            <person name="Secka A."/>
            <person name="Antonio M."/>
            <person name="Oren A."/>
            <person name="Chaudhuri R.R."/>
            <person name="La Ragione R."/>
            <person name="Hildebrand F."/>
            <person name="Pallen M.J."/>
        </authorList>
    </citation>
    <scope>NUCLEOTIDE SEQUENCE</scope>
    <source>
        <strain evidence="11">Gambia16-930</strain>
    </source>
</reference>
<keyword evidence="9 10" id="KW-0472">Membrane</keyword>
<keyword evidence="4 10" id="KW-0288">FMN</keyword>
<dbReference type="GO" id="GO:0022900">
    <property type="term" value="P:electron transport chain"/>
    <property type="evidence" value="ECO:0007669"/>
    <property type="project" value="UniProtKB-UniRule"/>
</dbReference>
<keyword evidence="3 10" id="KW-0285">Flavoprotein</keyword>
<name>A0A9D1UG99_9BACT</name>
<dbReference type="InterPro" id="IPR004338">
    <property type="entry name" value="NqrB/RnfD"/>
</dbReference>
<keyword evidence="2 10" id="KW-0597">Phosphoprotein</keyword>
<evidence type="ECO:0000256" key="7">
    <source>
        <dbReference type="ARBA" id="ARBA00022982"/>
    </source>
</evidence>
<dbReference type="HAMAP" id="MF_00462">
    <property type="entry name" value="RsxD_RnfD"/>
    <property type="match status" value="1"/>
</dbReference>
<evidence type="ECO:0000256" key="6">
    <source>
        <dbReference type="ARBA" id="ARBA00022967"/>
    </source>
</evidence>
<evidence type="ECO:0000313" key="11">
    <source>
        <dbReference type="EMBL" id="HIW86744.1"/>
    </source>
</evidence>
<organism evidence="11 12">
    <name type="scientific">Candidatus Onthomorpha intestinigallinarum</name>
    <dbReference type="NCBI Taxonomy" id="2840880"/>
    <lineage>
        <taxon>Bacteria</taxon>
        <taxon>Pseudomonadati</taxon>
        <taxon>Bacteroidota</taxon>
        <taxon>Bacteroidia</taxon>
        <taxon>Bacteroidales</taxon>
        <taxon>Candidatus Onthomorpha</taxon>
    </lineage>
</organism>
<dbReference type="GO" id="GO:0005886">
    <property type="term" value="C:plasma membrane"/>
    <property type="evidence" value="ECO:0007669"/>
    <property type="project" value="UniProtKB-SubCell"/>
</dbReference>
<evidence type="ECO:0000256" key="5">
    <source>
        <dbReference type="ARBA" id="ARBA00022692"/>
    </source>
</evidence>
<dbReference type="PANTHER" id="PTHR30578">
    <property type="entry name" value="ELECTRON TRANSPORT COMPLEX PROTEIN RNFD"/>
    <property type="match status" value="1"/>
</dbReference>
<keyword evidence="10" id="KW-1003">Cell membrane</keyword>
<evidence type="ECO:0000256" key="4">
    <source>
        <dbReference type="ARBA" id="ARBA00022643"/>
    </source>
</evidence>
<gene>
    <name evidence="10" type="primary">rnfD</name>
    <name evidence="11" type="ORF">IAC47_00495</name>
</gene>
<comment type="caution">
    <text evidence="11">The sequence shown here is derived from an EMBL/GenBank/DDBJ whole genome shotgun (WGS) entry which is preliminary data.</text>
</comment>
<evidence type="ECO:0000256" key="8">
    <source>
        <dbReference type="ARBA" id="ARBA00022989"/>
    </source>
</evidence>
<sequence>MAILTVSGSPHVQSKETTKSIMWTVVIALIPALLVGIYYFGFRVLGITLVSVASCLLFEWLIQKFLLKGKQTISDGSAVITGILLAFNLPSNIPFPLVVLGALVAIGIGKMTFGGLGKNPFNPALVGRVFLFLSFPTYVAISEWPKPQPLFSSAVADALTGPTPLLMMKNGQMPEMFDMFLGATGGSFGEVSAIAILLGGIIMLFRKVITWYIPVAYLGTAGIFSLILWSAGITVNPVYHLLAGGMMLGAVFMATDMVTSPVTKKGQLIFGAGCGLLTIIFRCFGPMPEGASFAILIMNAVTPLINKYCKPKRFGY</sequence>
<feature type="transmembrane region" description="Helical" evidence="10">
    <location>
        <begin position="179"/>
        <end position="204"/>
    </location>
</feature>
<keyword evidence="8 10" id="KW-1133">Transmembrane helix</keyword>
<keyword evidence="5 10" id="KW-0812">Transmembrane</keyword>
<evidence type="ECO:0000256" key="10">
    <source>
        <dbReference type="HAMAP-Rule" id="MF_00462"/>
    </source>
</evidence>
<accession>A0A9D1UG99</accession>
<feature type="transmembrane region" description="Helical" evidence="10">
    <location>
        <begin position="238"/>
        <end position="255"/>
    </location>
</feature>
<dbReference type="NCBIfam" id="TIGR01946">
    <property type="entry name" value="rnfD"/>
    <property type="match status" value="1"/>
</dbReference>
<evidence type="ECO:0000256" key="3">
    <source>
        <dbReference type="ARBA" id="ARBA00022630"/>
    </source>
</evidence>
<protein>
    <recommendedName>
        <fullName evidence="10">Ion-translocating oxidoreductase complex subunit D</fullName>
        <ecNumber evidence="10">7.-.-.-</ecNumber>
    </recommendedName>
    <alternativeName>
        <fullName evidence="10">Rnf electron transport complex subunit D</fullName>
    </alternativeName>
</protein>
<feature type="transmembrane region" description="Helical" evidence="10">
    <location>
        <begin position="267"/>
        <end position="285"/>
    </location>
</feature>
<feature type="transmembrane region" description="Helical" evidence="10">
    <location>
        <begin position="291"/>
        <end position="309"/>
    </location>
</feature>
<comment type="similarity">
    <text evidence="10">Belongs to the NqrB/RnfD family.</text>
</comment>
<feature type="transmembrane region" description="Helical" evidence="10">
    <location>
        <begin position="125"/>
        <end position="141"/>
    </location>
</feature>
<comment type="subunit">
    <text evidence="10">The complex is composed of six subunits: RnfA, RnfB, RnfC, RnfD, RnfE and RnfG.</text>
</comment>
<feature type="transmembrane region" description="Helical" evidence="10">
    <location>
        <begin position="21"/>
        <end position="38"/>
    </location>
</feature>
<dbReference type="EMBL" id="DXGG01000017">
    <property type="protein sequence ID" value="HIW86744.1"/>
    <property type="molecule type" value="Genomic_DNA"/>
</dbReference>
<feature type="transmembrane region" description="Helical" evidence="10">
    <location>
        <begin position="44"/>
        <end position="61"/>
    </location>
</feature>
<feature type="transmembrane region" description="Helical" evidence="10">
    <location>
        <begin position="95"/>
        <end position="113"/>
    </location>
</feature>
<evidence type="ECO:0000256" key="2">
    <source>
        <dbReference type="ARBA" id="ARBA00022553"/>
    </source>
</evidence>
<dbReference type="Proteomes" id="UP000824267">
    <property type="component" value="Unassembled WGS sequence"/>
</dbReference>
<proteinExistence type="inferred from homology"/>
<evidence type="ECO:0000256" key="1">
    <source>
        <dbReference type="ARBA" id="ARBA00022448"/>
    </source>
</evidence>
<comment type="subcellular location">
    <subcellularLocation>
        <location evidence="10">Cell membrane</location>
        <topology evidence="10">Multi-pass membrane protein</topology>
    </subcellularLocation>
</comment>
<keyword evidence="1 10" id="KW-0813">Transport</keyword>
<keyword evidence="7 10" id="KW-0249">Electron transport</keyword>
<evidence type="ECO:0000313" key="12">
    <source>
        <dbReference type="Proteomes" id="UP000824267"/>
    </source>
</evidence>
<dbReference type="AlphaFoldDB" id="A0A9D1UG99"/>
<dbReference type="PANTHER" id="PTHR30578:SF0">
    <property type="entry name" value="ION-TRANSLOCATING OXIDOREDUCTASE COMPLEX SUBUNIT D"/>
    <property type="match status" value="1"/>
</dbReference>
<dbReference type="Pfam" id="PF03116">
    <property type="entry name" value="NQR2_RnfD_RnfE"/>
    <property type="match status" value="1"/>
</dbReference>
<comment type="function">
    <text evidence="10">Part of a membrane-bound complex that couples electron transfer with translocation of ions across the membrane.</text>
</comment>
<keyword evidence="6 10" id="KW-1278">Translocase</keyword>
<reference evidence="11" key="2">
    <citation type="submission" date="2021-04" db="EMBL/GenBank/DDBJ databases">
        <authorList>
            <person name="Gilroy R."/>
        </authorList>
    </citation>
    <scope>NUCLEOTIDE SEQUENCE</scope>
    <source>
        <strain evidence="11">Gambia16-930</strain>
    </source>
</reference>
<comment type="cofactor">
    <cofactor evidence="10">
        <name>FMN</name>
        <dbReference type="ChEBI" id="CHEBI:58210"/>
    </cofactor>
</comment>
<dbReference type="GO" id="GO:0055085">
    <property type="term" value="P:transmembrane transport"/>
    <property type="evidence" value="ECO:0007669"/>
    <property type="project" value="InterPro"/>
</dbReference>
<evidence type="ECO:0000256" key="9">
    <source>
        <dbReference type="ARBA" id="ARBA00023136"/>
    </source>
</evidence>
<feature type="transmembrane region" description="Helical" evidence="10">
    <location>
        <begin position="211"/>
        <end position="232"/>
    </location>
</feature>
<dbReference type="InterPro" id="IPR011303">
    <property type="entry name" value="RnfD_bac"/>
</dbReference>
<feature type="modified residue" description="FMN phosphoryl threonine" evidence="10">
    <location>
        <position position="163"/>
    </location>
</feature>